<dbReference type="Pfam" id="PF18791">
    <property type="entry name" value="Transp_inhibit"/>
    <property type="match status" value="1"/>
</dbReference>
<accession>A0A199VTN4</accession>
<dbReference type="InterPro" id="IPR041101">
    <property type="entry name" value="Transp_inhibit"/>
</dbReference>
<dbReference type="InterPro" id="IPR032675">
    <property type="entry name" value="LRR_dom_sf"/>
</dbReference>
<feature type="domain" description="COI1 F-box" evidence="1">
    <location>
        <begin position="14"/>
        <end position="53"/>
    </location>
</feature>
<dbReference type="PANTHER" id="PTHR16134">
    <property type="entry name" value="F-BOX/TPR REPEAT PROTEIN POF3"/>
    <property type="match status" value="1"/>
</dbReference>
<organism evidence="3 4">
    <name type="scientific">Ananas comosus</name>
    <name type="common">Pineapple</name>
    <name type="synonym">Ananas ananas</name>
    <dbReference type="NCBI Taxonomy" id="4615"/>
    <lineage>
        <taxon>Eukaryota</taxon>
        <taxon>Viridiplantae</taxon>
        <taxon>Streptophyta</taxon>
        <taxon>Embryophyta</taxon>
        <taxon>Tracheophyta</taxon>
        <taxon>Spermatophyta</taxon>
        <taxon>Magnoliopsida</taxon>
        <taxon>Liliopsida</taxon>
        <taxon>Poales</taxon>
        <taxon>Bromeliaceae</taxon>
        <taxon>Bromelioideae</taxon>
        <taxon>Ananas</taxon>
    </lineage>
</organism>
<dbReference type="CDD" id="cd22159">
    <property type="entry name" value="F-box_AtTIR1-like"/>
    <property type="match status" value="1"/>
</dbReference>
<reference evidence="3 4" key="1">
    <citation type="journal article" date="2016" name="DNA Res.">
        <title>The draft genome of MD-2 pineapple using hybrid error correction of long reads.</title>
        <authorList>
            <person name="Redwan R.M."/>
            <person name="Saidin A."/>
            <person name="Kumar S.V."/>
        </authorList>
    </citation>
    <scope>NUCLEOTIDE SEQUENCE [LARGE SCALE GENOMIC DNA]</scope>
    <source>
        <strain evidence="4">cv. MD2</strain>
        <tissue evidence="3">Leaf</tissue>
    </source>
</reference>
<dbReference type="Pfam" id="PF18511">
    <property type="entry name" value="F-box_5"/>
    <property type="match status" value="1"/>
</dbReference>
<name>A0A199VTN4_ANACO</name>
<dbReference type="PANTHER" id="PTHR16134:SF43">
    <property type="entry name" value="CORONATINE-INSENSITIVE PROTEIN 1"/>
    <property type="match status" value="1"/>
</dbReference>
<evidence type="ECO:0000259" key="2">
    <source>
        <dbReference type="Pfam" id="PF18791"/>
    </source>
</evidence>
<dbReference type="GO" id="GO:0019005">
    <property type="term" value="C:SCF ubiquitin ligase complex"/>
    <property type="evidence" value="ECO:0007669"/>
    <property type="project" value="TreeGrafter"/>
</dbReference>
<dbReference type="Gene3D" id="1.20.1280.50">
    <property type="match status" value="1"/>
</dbReference>
<dbReference type="AlphaFoldDB" id="A0A199VTN4"/>
<evidence type="ECO:0000313" key="3">
    <source>
        <dbReference type="EMBL" id="OAY80055.1"/>
    </source>
</evidence>
<dbReference type="STRING" id="4615.A0A199VTN4"/>
<dbReference type="EMBL" id="LSRQ01000954">
    <property type="protein sequence ID" value="OAY80055.1"/>
    <property type="molecule type" value="Genomic_DNA"/>
</dbReference>
<evidence type="ECO:0000259" key="1">
    <source>
        <dbReference type="Pfam" id="PF18511"/>
    </source>
</evidence>
<comment type="caution">
    <text evidence="3">The sequence shown here is derived from an EMBL/GenBank/DDBJ whole genome shotgun (WGS) entry which is preliminary data.</text>
</comment>
<dbReference type="SUPFAM" id="SSF52047">
    <property type="entry name" value="RNI-like"/>
    <property type="match status" value="1"/>
</dbReference>
<protein>
    <submittedName>
        <fullName evidence="3">Coronatine-insensitive protein 1</fullName>
    </submittedName>
</protein>
<dbReference type="Gene3D" id="3.80.10.10">
    <property type="entry name" value="Ribonuclease Inhibitor"/>
    <property type="match status" value="1"/>
</dbReference>
<gene>
    <name evidence="3" type="ORF">ACMD2_05977</name>
</gene>
<feature type="domain" description="Transport inhibitor response 1" evidence="2">
    <location>
        <begin position="72"/>
        <end position="118"/>
    </location>
</feature>
<proteinExistence type="predicted"/>
<sequence length="589" mass="65354">MDRRNLTRAASSLGISDVALSLVMGYVDDPRDRAAASLVCRKWCGVDGATRKRVTVAFCYSATPDRLRRRFPCLESLKIKAKPRAAMFDLIPDDWGGYAAPWIADIARSFECLTALHLRRMVVTDADLALLVRGRGPLLLSLKLDRCSGFSTDALALVARSCRRLRTFFLEDSSIAEKGSEWLRELALNNAVLESLNFYLTELSSSPQDLVLLARNCRSLASLKIGECDVSDLVEFFRIATALQEFCGGVFDAPAGSADRYKNFRFPTSLRSLGLIYMGTNEVHTVLPCAGALSKLDLQYTFLSTEDHCQLIQRCPNLEILEVRDVIGDRGLEVVSRTCKRLRRLRVERGDDEQGGLEDEQGRVSHQGLTAISRGCPELQYLAIHVSDITNAALESVGTCSRNLSDFRLVLLDREENITELPLDNGVRAMLSGCFKLRRFALYLRPGGLSDVGLGYIGEYSANIRYMLLGKVGESDLGLEMFSRGCPNLQKLELRGCCFSERALALAVIELSALKYLWVHGYSASPDGRELMAMARPFWNIEFIPPIIVSNAADDRGTGAENRAQILAYRSLAGKRMDCPESVIHLHPT</sequence>
<dbReference type="Proteomes" id="UP000092600">
    <property type="component" value="Unassembled WGS sequence"/>
</dbReference>
<dbReference type="FunFam" id="3.80.10.10:FF:000124">
    <property type="entry name" value="Coronatine-insensitive protein 1"/>
    <property type="match status" value="1"/>
</dbReference>
<evidence type="ECO:0000313" key="4">
    <source>
        <dbReference type="Proteomes" id="UP000092600"/>
    </source>
</evidence>
<dbReference type="InterPro" id="IPR041567">
    <property type="entry name" value="COI1_F-box"/>
</dbReference>
<dbReference type="GO" id="GO:0031146">
    <property type="term" value="P:SCF-dependent proteasomal ubiquitin-dependent protein catabolic process"/>
    <property type="evidence" value="ECO:0007669"/>
    <property type="project" value="TreeGrafter"/>
</dbReference>